<keyword evidence="7" id="KW-0418">Kinase</keyword>
<dbReference type="InterPro" id="IPR004882">
    <property type="entry name" value="Luc7-rel"/>
</dbReference>
<gene>
    <name evidence="13" type="ORF">SNEC2469_LOCUS32132</name>
</gene>
<evidence type="ECO:0000256" key="8">
    <source>
        <dbReference type="ARBA" id="ARBA00022801"/>
    </source>
</evidence>
<name>A0A813BVM9_9DINO</name>
<dbReference type="Pfam" id="PF03194">
    <property type="entry name" value="LUC7"/>
    <property type="match status" value="1"/>
</dbReference>
<reference evidence="13" key="1">
    <citation type="submission" date="2021-02" db="EMBL/GenBank/DDBJ databases">
        <authorList>
            <person name="Dougan E. K."/>
            <person name="Rhodes N."/>
            <person name="Thang M."/>
            <person name="Chan C."/>
        </authorList>
    </citation>
    <scope>NUCLEOTIDE SEQUENCE</scope>
</reference>
<dbReference type="Gene3D" id="3.40.50.1820">
    <property type="entry name" value="alpha/beta hydrolase"/>
    <property type="match status" value="1"/>
</dbReference>
<dbReference type="Gene3D" id="3.20.200.10">
    <property type="entry name" value="MHCK/EF2 kinase"/>
    <property type="match status" value="1"/>
</dbReference>
<keyword evidence="10" id="KW-0175">Coiled coil</keyword>
<feature type="coiled-coil region" evidence="10">
    <location>
        <begin position="1209"/>
        <end position="1257"/>
    </location>
</feature>
<dbReference type="Proteomes" id="UP000601435">
    <property type="component" value="Unassembled WGS sequence"/>
</dbReference>
<keyword evidence="14" id="KW-1185">Reference proteome</keyword>
<dbReference type="InterPro" id="IPR016812">
    <property type="entry name" value="PPase_methylesterase_euk"/>
</dbReference>
<dbReference type="GO" id="GO:0005685">
    <property type="term" value="C:U1 snRNP"/>
    <property type="evidence" value="ECO:0007669"/>
    <property type="project" value="InterPro"/>
</dbReference>
<dbReference type="InterPro" id="IPR004166">
    <property type="entry name" value="a-kinase_dom"/>
</dbReference>
<evidence type="ECO:0000256" key="7">
    <source>
        <dbReference type="ARBA" id="ARBA00022777"/>
    </source>
</evidence>
<keyword evidence="6" id="KW-0808">Transferase</keyword>
<feature type="domain" description="Alpha-type protein kinase" evidence="12">
    <location>
        <begin position="681"/>
        <end position="907"/>
    </location>
</feature>
<evidence type="ECO:0000256" key="11">
    <source>
        <dbReference type="SAM" id="MobiDB-lite"/>
    </source>
</evidence>
<dbReference type="GO" id="GO:0004674">
    <property type="term" value="F:protein serine/threonine kinase activity"/>
    <property type="evidence" value="ECO:0007669"/>
    <property type="project" value="UniProtKB-KW"/>
</dbReference>
<keyword evidence="4" id="KW-0719">Serine esterase</keyword>
<accession>A0A813BVM9</accession>
<evidence type="ECO:0000313" key="14">
    <source>
        <dbReference type="Proteomes" id="UP000601435"/>
    </source>
</evidence>
<feature type="compositionally biased region" description="Low complexity" evidence="11">
    <location>
        <begin position="407"/>
        <end position="420"/>
    </location>
</feature>
<comment type="catalytic activity">
    <reaction evidence="9">
        <text>[phosphatase 2A protein]-C-terminal L-leucine methyl ester + H2O = [phosphatase 2A protein]-C-terminal L-leucine + methanol + H(+)</text>
        <dbReference type="Rhea" id="RHEA:48548"/>
        <dbReference type="Rhea" id="RHEA-COMP:12134"/>
        <dbReference type="Rhea" id="RHEA-COMP:12135"/>
        <dbReference type="ChEBI" id="CHEBI:15377"/>
        <dbReference type="ChEBI" id="CHEBI:15378"/>
        <dbReference type="ChEBI" id="CHEBI:17790"/>
        <dbReference type="ChEBI" id="CHEBI:90516"/>
        <dbReference type="ChEBI" id="CHEBI:90517"/>
        <dbReference type="EC" id="3.1.1.89"/>
    </reaction>
</comment>
<comment type="similarity">
    <text evidence="2">Belongs to the AB hydrolase superfamily.</text>
</comment>
<dbReference type="PROSITE" id="PS00028">
    <property type="entry name" value="ZINC_FINGER_C2H2_1"/>
    <property type="match status" value="1"/>
</dbReference>
<dbReference type="SUPFAM" id="SSF53474">
    <property type="entry name" value="alpha/beta-Hydrolases"/>
    <property type="match status" value="1"/>
</dbReference>
<evidence type="ECO:0000259" key="12">
    <source>
        <dbReference type="PROSITE" id="PS51158"/>
    </source>
</evidence>
<dbReference type="Pfam" id="PF12697">
    <property type="entry name" value="Abhydrolase_6"/>
    <property type="match status" value="1"/>
</dbReference>
<dbReference type="Pfam" id="PF02816">
    <property type="entry name" value="Alpha_kinase"/>
    <property type="match status" value="1"/>
</dbReference>
<organism evidence="13 14">
    <name type="scientific">Symbiodinium necroappetens</name>
    <dbReference type="NCBI Taxonomy" id="1628268"/>
    <lineage>
        <taxon>Eukaryota</taxon>
        <taxon>Sar</taxon>
        <taxon>Alveolata</taxon>
        <taxon>Dinophyceae</taxon>
        <taxon>Suessiales</taxon>
        <taxon>Symbiodiniaceae</taxon>
        <taxon>Symbiodinium</taxon>
    </lineage>
</organism>
<feature type="region of interest" description="Disordered" evidence="11">
    <location>
        <begin position="1"/>
        <end position="21"/>
    </location>
</feature>
<evidence type="ECO:0000313" key="13">
    <source>
        <dbReference type="EMBL" id="CAE7926956.1"/>
    </source>
</evidence>
<dbReference type="GO" id="GO:0006376">
    <property type="term" value="P:mRNA splice site recognition"/>
    <property type="evidence" value="ECO:0007669"/>
    <property type="project" value="InterPro"/>
</dbReference>
<dbReference type="OrthoDB" id="420328at2759"/>
<dbReference type="InterPro" id="IPR029058">
    <property type="entry name" value="AB_hydrolase_fold"/>
</dbReference>
<dbReference type="EC" id="3.1.1.89" evidence="3"/>
<feature type="coiled-coil region" evidence="10">
    <location>
        <begin position="327"/>
        <end position="391"/>
    </location>
</feature>
<feature type="compositionally biased region" description="Basic and acidic residues" evidence="11">
    <location>
        <begin position="1307"/>
        <end position="1342"/>
    </location>
</feature>
<feature type="coiled-coil region" evidence="10">
    <location>
        <begin position="477"/>
        <end position="532"/>
    </location>
</feature>
<keyword evidence="8" id="KW-0378">Hydrolase</keyword>
<feature type="region of interest" description="Disordered" evidence="11">
    <location>
        <begin position="1307"/>
        <end position="1356"/>
    </location>
</feature>
<evidence type="ECO:0000256" key="9">
    <source>
        <dbReference type="ARBA" id="ARBA00049203"/>
    </source>
</evidence>
<evidence type="ECO:0000256" key="3">
    <source>
        <dbReference type="ARBA" id="ARBA00013111"/>
    </source>
</evidence>
<dbReference type="GO" id="GO:0003729">
    <property type="term" value="F:mRNA binding"/>
    <property type="evidence" value="ECO:0007669"/>
    <property type="project" value="InterPro"/>
</dbReference>
<dbReference type="PROSITE" id="PS51158">
    <property type="entry name" value="ALPHA_KINASE"/>
    <property type="match status" value="1"/>
</dbReference>
<evidence type="ECO:0000256" key="5">
    <source>
        <dbReference type="ARBA" id="ARBA00022527"/>
    </source>
</evidence>
<dbReference type="PANTHER" id="PTHR14189:SF0">
    <property type="entry name" value="PROTEIN PHOSPHATASE METHYLESTERASE 1"/>
    <property type="match status" value="1"/>
</dbReference>
<sequence>MASAHPAPEQDAQDSQDGKEVTLDLSTGISIPTYWWHPAGCSAASSSAVLCLHGAGDVALVWAQVARRLRNRIGVTIVAADLRGHGGAMVEERLDESLGLQQLLPDVLALLRSTGERLSQGEDDNVSLILCGHSLGGALAARAASEALKKQLPLQVRAAILLESVEGTAAETLPRSVAWMQARPRSFTSLEDAIAWSLSSGMLANPEAARENIPPRLHREAGQKWTWITNVSEAITCWPQWFDGVSSLFVGLPIPKLLIVGSVDRMDAALEAAHMQGRFRLDLRLQSVYAHDSSLQTVGRSLATNWCPQRKWSLEAEYTRLQTAGEEQEAADEIRIHDAQLERLRLRTLLERYRERQPKAEELAERYEAEIDQLSEEQRQLQDENALLAHRDTLAMDLLDGGICGTPSSRTSRGSRTSPSVGAFASPSRAAVRRTYNQAKEMRQCQARLTALQRRTQVNEWYLSQLKVGLQEGSRSLQSRENHLRDLRERFDAAEEQRHRLAEERNRTERQLTSEREELVQLHKEALALREACYLPAQLKKKSSTLMKFLEEGGRVKMEKHLRGREAVVKLYHSVAQQAPDLQAAAGRVKSEMDLALRRYQELQQEHRHGVLSILGKRKQLSLEQLQVALKVAFAFPQDELASAKFPFKTGQELALSCIEKVKAWSPLTLRQDRAAHRNAQTSKSSSLWPTASESRFARPWRAWSVKIWAPTGDGDVEEFWGLLQVPLAKEHRDIEKVKEVIKEVQCVADYAHKFNQHIARAAGEELDSAPAIRVAVPVGCFVLDSINPHIADAGDALMLTLFDAASVTKFVFEGAEDFQELPQAFFHYVAWSSGGQEMVADLQGVQDEQDFLLVDPVLIRPQELSLSSILSAAGGGVNSTSLTSRRLDEWHPRCGQLCRAFDPQRRGGTTRRACGVRSATDAASSATLENLVGNNSRMIAANEEDDDAVEFESQLSSTGLSDAFSINATASCESPLALEWCTISCTSKLSYTCPKARRTAQHLAAAILNGSRDCKPWKRILGGRFLPHGVTMPHVNDVLTCLSHYDSNEISCKLGPTGRQSGLKLDSWLGQSLEALRAEGAMNKARAMLDALMGPNRNEKEVDKAKAKEKFKDPGVCKSFLIGLCPLDRAYLGGKRQFKPCEKIHSEIMRDQFITHPDADELRRQYEADTLPSLEFAVRECEARIADEKGRIRDDWGRRRPPLPVPVIDKLSAMKRESSAKVKQAESLDDDKFQEKARLMAEAEDLTKEAAAVEEEETKKAIAAAVPEEVCDICGTCYQGAAADAAHKQFKIHNSYQEIRNKLDELKPRVDEWRKRRQDQDPKTERSEKRSKAEDPDSKQRDRSRRGTSAGPGTI</sequence>
<dbReference type="PANTHER" id="PTHR14189">
    <property type="entry name" value="PROTEIN PHOSPHATASE METHYLESTERASE-1 RELATED"/>
    <property type="match status" value="1"/>
</dbReference>
<evidence type="ECO:0000256" key="4">
    <source>
        <dbReference type="ARBA" id="ARBA00022487"/>
    </source>
</evidence>
<proteinExistence type="inferred from homology"/>
<feature type="region of interest" description="Disordered" evidence="11">
    <location>
        <begin position="407"/>
        <end position="429"/>
    </location>
</feature>
<dbReference type="InterPro" id="IPR000073">
    <property type="entry name" value="AB_hydrolase_1"/>
</dbReference>
<comment type="similarity">
    <text evidence="1">Belongs to the Luc7 family.</text>
</comment>
<evidence type="ECO:0000256" key="10">
    <source>
        <dbReference type="SAM" id="Coils"/>
    </source>
</evidence>
<dbReference type="EMBL" id="CAJNJA010080197">
    <property type="protein sequence ID" value="CAE7926956.1"/>
    <property type="molecule type" value="Genomic_DNA"/>
</dbReference>
<protein>
    <recommendedName>
        <fullName evidence="3">protein phosphatase methylesterase-1</fullName>
        <ecNumber evidence="3">3.1.1.89</ecNumber>
    </recommendedName>
</protein>
<evidence type="ECO:0000256" key="2">
    <source>
        <dbReference type="ARBA" id="ARBA00008645"/>
    </source>
</evidence>
<dbReference type="InterPro" id="IPR013087">
    <property type="entry name" value="Znf_C2H2_type"/>
</dbReference>
<keyword evidence="5" id="KW-0723">Serine/threonine-protein kinase</keyword>
<dbReference type="GO" id="GO:0005524">
    <property type="term" value="F:ATP binding"/>
    <property type="evidence" value="ECO:0007669"/>
    <property type="project" value="InterPro"/>
</dbReference>
<evidence type="ECO:0000256" key="6">
    <source>
        <dbReference type="ARBA" id="ARBA00022679"/>
    </source>
</evidence>
<dbReference type="GO" id="GO:0051723">
    <property type="term" value="F:protein methylesterase activity"/>
    <property type="evidence" value="ECO:0007669"/>
    <property type="project" value="UniProtKB-EC"/>
</dbReference>
<comment type="caution">
    <text evidence="13">The sequence shown here is derived from an EMBL/GenBank/DDBJ whole genome shotgun (WGS) entry which is preliminary data.</text>
</comment>
<evidence type="ECO:0000256" key="1">
    <source>
        <dbReference type="ARBA" id="ARBA00005655"/>
    </source>
</evidence>